<gene>
    <name evidence="3" type="ORF">F9B16_22500</name>
</gene>
<dbReference type="PANTHER" id="PTHR35010:SF2">
    <property type="entry name" value="BLL4672 PROTEIN"/>
    <property type="match status" value="1"/>
</dbReference>
<feature type="domain" description="HTH cro/C1-type" evidence="2">
    <location>
        <begin position="69"/>
        <end position="120"/>
    </location>
</feature>
<protein>
    <submittedName>
        <fullName evidence="3">Helix-turn-helix domain-containing protein</fullName>
    </submittedName>
</protein>
<accession>A0A6L3VSC7</accession>
<dbReference type="PROSITE" id="PS50943">
    <property type="entry name" value="HTH_CROC1"/>
    <property type="match status" value="1"/>
</dbReference>
<dbReference type="PANTHER" id="PTHR35010">
    <property type="entry name" value="BLL4672 PROTEIN-RELATED"/>
    <property type="match status" value="1"/>
</dbReference>
<dbReference type="Gene3D" id="3.30.450.180">
    <property type="match status" value="1"/>
</dbReference>
<evidence type="ECO:0000256" key="1">
    <source>
        <dbReference type="SAM" id="MobiDB-lite"/>
    </source>
</evidence>
<dbReference type="OrthoDB" id="4336585at2"/>
<organism evidence="3 4">
    <name type="scientific">Actinomadura montaniterrae</name>
    <dbReference type="NCBI Taxonomy" id="1803903"/>
    <lineage>
        <taxon>Bacteria</taxon>
        <taxon>Bacillati</taxon>
        <taxon>Actinomycetota</taxon>
        <taxon>Actinomycetes</taxon>
        <taxon>Streptosporangiales</taxon>
        <taxon>Thermomonosporaceae</taxon>
        <taxon>Actinomadura</taxon>
    </lineage>
</organism>
<dbReference type="EMBL" id="WBMR01000066">
    <property type="protein sequence ID" value="KAB2378944.1"/>
    <property type="molecule type" value="Genomic_DNA"/>
</dbReference>
<dbReference type="GO" id="GO:0003677">
    <property type="term" value="F:DNA binding"/>
    <property type="evidence" value="ECO:0007669"/>
    <property type="project" value="InterPro"/>
</dbReference>
<dbReference type="InterPro" id="IPR010982">
    <property type="entry name" value="Lambda_DNA-bd_dom_sf"/>
</dbReference>
<proteinExistence type="predicted"/>
<dbReference type="InterPro" id="IPR001387">
    <property type="entry name" value="Cro/C1-type_HTH"/>
</dbReference>
<feature type="region of interest" description="Disordered" evidence="1">
    <location>
        <begin position="1"/>
        <end position="32"/>
    </location>
</feature>
<evidence type="ECO:0000313" key="4">
    <source>
        <dbReference type="Proteomes" id="UP000483004"/>
    </source>
</evidence>
<comment type="caution">
    <text evidence="3">The sequence shown here is derived from an EMBL/GenBank/DDBJ whole genome shotgun (WGS) entry which is preliminary data.</text>
</comment>
<dbReference type="InterPro" id="IPR041413">
    <property type="entry name" value="MLTR_LBD"/>
</dbReference>
<dbReference type="Pfam" id="PF17765">
    <property type="entry name" value="MLTR_LBD"/>
    <property type="match status" value="1"/>
</dbReference>
<dbReference type="CDD" id="cd00093">
    <property type="entry name" value="HTH_XRE"/>
    <property type="match status" value="1"/>
</dbReference>
<evidence type="ECO:0000313" key="3">
    <source>
        <dbReference type="EMBL" id="KAB2378944.1"/>
    </source>
</evidence>
<name>A0A6L3VSC7_9ACTN</name>
<sequence length="336" mass="36430">MPRACRARSRGPSPGRYRYREGHPPPSTVPDEADILGTVQDRSELAGFLRSRRARISPESAGIPGGTRRRVAGLRRDEVARLAGISVEYYQRLEQGRAGRPSPEVLDALAGALRLDEVERDHLRTLGRPGRERSRTPAPRTETVRPELVAMLNLVTTPAMVLNDRFDVLVANAVAVRLFTLDITPGAVASPARANLARHLFLNPGSRDFYVDYDEAAAVTAGQLRVTRARYPTDAALTELIRELGDGSETFRALWSAGDVDVRAHGAKNLRHPALGTVTFAFEHFVPVDDARQRLVVLVPVAGSATEAAVQLLSTWANAQPAAPAPRAPRAPSSVG</sequence>
<reference evidence="3 4" key="1">
    <citation type="submission" date="2019-09" db="EMBL/GenBank/DDBJ databases">
        <title>Actinomadura physcomitrii sp. nov., a novel actinomycete isolated from moss [Physcomitrium sphaericum (Ludw) Fuernr].</title>
        <authorList>
            <person name="Liu C."/>
            <person name="Zhuang X."/>
        </authorList>
    </citation>
    <scope>NUCLEOTIDE SEQUENCE [LARGE SCALE GENOMIC DNA]</scope>
    <source>
        <strain evidence="3 4">CYP1-1B</strain>
    </source>
</reference>
<dbReference type="SUPFAM" id="SSF47413">
    <property type="entry name" value="lambda repressor-like DNA-binding domains"/>
    <property type="match status" value="1"/>
</dbReference>
<evidence type="ECO:0000259" key="2">
    <source>
        <dbReference type="PROSITE" id="PS50943"/>
    </source>
</evidence>
<dbReference type="SMART" id="SM00530">
    <property type="entry name" value="HTH_XRE"/>
    <property type="match status" value="1"/>
</dbReference>
<dbReference type="AlphaFoldDB" id="A0A6L3VSC7"/>
<dbReference type="Gene3D" id="1.10.260.40">
    <property type="entry name" value="lambda repressor-like DNA-binding domains"/>
    <property type="match status" value="1"/>
</dbReference>
<dbReference type="Pfam" id="PF13560">
    <property type="entry name" value="HTH_31"/>
    <property type="match status" value="1"/>
</dbReference>
<dbReference type="Proteomes" id="UP000483004">
    <property type="component" value="Unassembled WGS sequence"/>
</dbReference>
<keyword evidence="4" id="KW-1185">Reference proteome</keyword>